<evidence type="ECO:0000313" key="11">
    <source>
        <dbReference type="EMBL" id="HIX50934.1"/>
    </source>
</evidence>
<keyword evidence="5 8" id="KW-0808">Transferase</keyword>
<sequence length="309" mass="32554">MKIVYAGADARMSVAPLQALLAAGFDIAAVVTQPDRPVGRKRLLTPNAVKVCAQGAGLPVYCFERIRDHAAELAALGCGAMVTCAYGQILTQEVLDAFPRGVYNIHASLLPRWRGASPVQHAVLAGDKYTGVTVMRTELGLDSGDMLLSRRVLVGEKTAGELLAELSALGAEAIVEALKKVESGTAVFTPQGEEGVTFCKKIKKEDCRVDFSRPAQEVCRLVRAMCPEPLAFTALRGGLINLLAAQPAPAEAGTGQPGEVLRADKRGILVQAGEGCVRILSLQFEGGKPLRAADAVNGRKISPGDVLGE</sequence>
<reference evidence="11" key="2">
    <citation type="submission" date="2021-04" db="EMBL/GenBank/DDBJ databases">
        <authorList>
            <person name="Gilroy R."/>
        </authorList>
    </citation>
    <scope>NUCLEOTIDE SEQUENCE</scope>
    <source>
        <strain evidence="11">2189</strain>
    </source>
</reference>
<dbReference type="EC" id="2.1.2.9" evidence="3 8"/>
<reference evidence="11" key="1">
    <citation type="journal article" date="2021" name="PeerJ">
        <title>Extensive microbial diversity within the chicken gut microbiome revealed by metagenomics and culture.</title>
        <authorList>
            <person name="Gilroy R."/>
            <person name="Ravi A."/>
            <person name="Getino M."/>
            <person name="Pursley I."/>
            <person name="Horton D.L."/>
            <person name="Alikhan N.F."/>
            <person name="Baker D."/>
            <person name="Gharbi K."/>
            <person name="Hall N."/>
            <person name="Watson M."/>
            <person name="Adriaenssens E.M."/>
            <person name="Foster-Nyarko E."/>
            <person name="Jarju S."/>
            <person name="Secka A."/>
            <person name="Antonio M."/>
            <person name="Oren A."/>
            <person name="Chaudhuri R.R."/>
            <person name="La Ragione R."/>
            <person name="Hildebrand F."/>
            <person name="Pallen M.J."/>
        </authorList>
    </citation>
    <scope>NUCLEOTIDE SEQUENCE</scope>
    <source>
        <strain evidence="11">2189</strain>
    </source>
</reference>
<feature type="binding site" evidence="8">
    <location>
        <begin position="108"/>
        <end position="111"/>
    </location>
    <ligand>
        <name>(6S)-5,6,7,8-tetrahydrofolate</name>
        <dbReference type="ChEBI" id="CHEBI:57453"/>
    </ligand>
</feature>
<evidence type="ECO:0000259" key="10">
    <source>
        <dbReference type="Pfam" id="PF02911"/>
    </source>
</evidence>
<gene>
    <name evidence="8 11" type="primary">fmt</name>
    <name evidence="11" type="ORF">H9851_06640</name>
</gene>
<dbReference type="InterPro" id="IPR037022">
    <property type="entry name" value="Formyl_trans_C_sf"/>
</dbReference>
<dbReference type="HAMAP" id="MF_00182">
    <property type="entry name" value="Formyl_trans"/>
    <property type="match status" value="1"/>
</dbReference>
<evidence type="ECO:0000256" key="3">
    <source>
        <dbReference type="ARBA" id="ARBA00012261"/>
    </source>
</evidence>
<evidence type="ECO:0000313" key="12">
    <source>
        <dbReference type="Proteomes" id="UP000886847"/>
    </source>
</evidence>
<feature type="domain" description="Formyl transferase C-terminal" evidence="10">
    <location>
        <begin position="201"/>
        <end position="299"/>
    </location>
</feature>
<comment type="similarity">
    <text evidence="2 8">Belongs to the Fmt family.</text>
</comment>
<dbReference type="GO" id="GO:0005829">
    <property type="term" value="C:cytosol"/>
    <property type="evidence" value="ECO:0007669"/>
    <property type="project" value="TreeGrafter"/>
</dbReference>
<evidence type="ECO:0000259" key="9">
    <source>
        <dbReference type="Pfam" id="PF00551"/>
    </source>
</evidence>
<dbReference type="CDD" id="cd08704">
    <property type="entry name" value="Met_tRNA_FMT_C"/>
    <property type="match status" value="1"/>
</dbReference>
<dbReference type="SUPFAM" id="SSF53328">
    <property type="entry name" value="Formyltransferase"/>
    <property type="match status" value="1"/>
</dbReference>
<protein>
    <recommendedName>
        <fullName evidence="4 8">Methionyl-tRNA formyltransferase</fullName>
        <ecNumber evidence="3 8">2.1.2.9</ecNumber>
    </recommendedName>
</protein>
<comment type="function">
    <text evidence="1 8">Attaches a formyl group to the free amino group of methionyl-tRNA(fMet). The formyl group appears to play a dual role in the initiator identity of N-formylmethionyl-tRNA by promoting its recognition by IF2 and preventing the misappropriation of this tRNA by the elongation apparatus.</text>
</comment>
<comment type="caution">
    <text evidence="11">The sequence shown here is derived from an EMBL/GenBank/DDBJ whole genome shotgun (WGS) entry which is preliminary data.</text>
</comment>
<evidence type="ECO:0000256" key="2">
    <source>
        <dbReference type="ARBA" id="ARBA00010699"/>
    </source>
</evidence>
<dbReference type="InterPro" id="IPR005794">
    <property type="entry name" value="Fmt"/>
</dbReference>
<evidence type="ECO:0000256" key="1">
    <source>
        <dbReference type="ARBA" id="ARBA00002606"/>
    </source>
</evidence>
<dbReference type="NCBIfam" id="TIGR00460">
    <property type="entry name" value="fmt"/>
    <property type="match status" value="1"/>
</dbReference>
<dbReference type="AlphaFoldDB" id="A0A9D2AVS2"/>
<organism evidence="11 12">
    <name type="scientific">Candidatus Borkfalkia faecavium</name>
    <dbReference type="NCBI Taxonomy" id="2838508"/>
    <lineage>
        <taxon>Bacteria</taxon>
        <taxon>Bacillati</taxon>
        <taxon>Bacillota</taxon>
        <taxon>Clostridia</taxon>
        <taxon>Christensenellales</taxon>
        <taxon>Christensenellaceae</taxon>
        <taxon>Candidatus Borkfalkia</taxon>
    </lineage>
</organism>
<dbReference type="InterPro" id="IPR002376">
    <property type="entry name" value="Formyl_transf_N"/>
</dbReference>
<evidence type="ECO:0000256" key="8">
    <source>
        <dbReference type="HAMAP-Rule" id="MF_00182"/>
    </source>
</evidence>
<dbReference type="GO" id="GO:0004479">
    <property type="term" value="F:methionyl-tRNA formyltransferase activity"/>
    <property type="evidence" value="ECO:0007669"/>
    <property type="project" value="UniProtKB-UniRule"/>
</dbReference>
<dbReference type="Gene3D" id="3.10.25.10">
    <property type="entry name" value="Formyl transferase, C-terminal domain"/>
    <property type="match status" value="1"/>
</dbReference>
<dbReference type="Gene3D" id="3.40.50.170">
    <property type="entry name" value="Formyl transferase, N-terminal domain"/>
    <property type="match status" value="1"/>
</dbReference>
<dbReference type="PANTHER" id="PTHR11138:SF5">
    <property type="entry name" value="METHIONYL-TRNA FORMYLTRANSFERASE, MITOCHONDRIAL"/>
    <property type="match status" value="1"/>
</dbReference>
<proteinExistence type="inferred from homology"/>
<dbReference type="InterPro" id="IPR011034">
    <property type="entry name" value="Formyl_transferase-like_C_sf"/>
</dbReference>
<dbReference type="CDD" id="cd08646">
    <property type="entry name" value="FMT_core_Met-tRNA-FMT_N"/>
    <property type="match status" value="1"/>
</dbReference>
<dbReference type="Pfam" id="PF00551">
    <property type="entry name" value="Formyl_trans_N"/>
    <property type="match status" value="1"/>
</dbReference>
<evidence type="ECO:0000256" key="6">
    <source>
        <dbReference type="ARBA" id="ARBA00022917"/>
    </source>
</evidence>
<feature type="domain" description="Formyl transferase N-terminal" evidence="9">
    <location>
        <begin position="24"/>
        <end position="178"/>
    </location>
</feature>
<accession>A0A9D2AVS2</accession>
<dbReference type="InterPro" id="IPR005793">
    <property type="entry name" value="Formyl_trans_C"/>
</dbReference>
<evidence type="ECO:0000256" key="4">
    <source>
        <dbReference type="ARBA" id="ARBA00016014"/>
    </source>
</evidence>
<dbReference type="InterPro" id="IPR036477">
    <property type="entry name" value="Formyl_transf_N_sf"/>
</dbReference>
<dbReference type="Proteomes" id="UP000886847">
    <property type="component" value="Unassembled WGS sequence"/>
</dbReference>
<dbReference type="PANTHER" id="PTHR11138">
    <property type="entry name" value="METHIONYL-TRNA FORMYLTRANSFERASE"/>
    <property type="match status" value="1"/>
</dbReference>
<name>A0A9D2AVS2_9FIRM</name>
<evidence type="ECO:0000256" key="7">
    <source>
        <dbReference type="ARBA" id="ARBA00048558"/>
    </source>
</evidence>
<evidence type="ECO:0000256" key="5">
    <source>
        <dbReference type="ARBA" id="ARBA00022679"/>
    </source>
</evidence>
<dbReference type="Pfam" id="PF02911">
    <property type="entry name" value="Formyl_trans_C"/>
    <property type="match status" value="1"/>
</dbReference>
<dbReference type="InterPro" id="IPR041711">
    <property type="entry name" value="Met-tRNA-FMT_N"/>
</dbReference>
<keyword evidence="6 8" id="KW-0648">Protein biosynthesis</keyword>
<dbReference type="SUPFAM" id="SSF50486">
    <property type="entry name" value="FMT C-terminal domain-like"/>
    <property type="match status" value="1"/>
</dbReference>
<dbReference type="EMBL" id="DXEW01000031">
    <property type="protein sequence ID" value="HIX50934.1"/>
    <property type="molecule type" value="Genomic_DNA"/>
</dbReference>
<comment type="catalytic activity">
    <reaction evidence="7 8">
        <text>L-methionyl-tRNA(fMet) + (6R)-10-formyltetrahydrofolate = N-formyl-L-methionyl-tRNA(fMet) + (6S)-5,6,7,8-tetrahydrofolate + H(+)</text>
        <dbReference type="Rhea" id="RHEA:24380"/>
        <dbReference type="Rhea" id="RHEA-COMP:9952"/>
        <dbReference type="Rhea" id="RHEA-COMP:9953"/>
        <dbReference type="ChEBI" id="CHEBI:15378"/>
        <dbReference type="ChEBI" id="CHEBI:57453"/>
        <dbReference type="ChEBI" id="CHEBI:78530"/>
        <dbReference type="ChEBI" id="CHEBI:78844"/>
        <dbReference type="ChEBI" id="CHEBI:195366"/>
        <dbReference type="EC" id="2.1.2.9"/>
    </reaction>
</comment>
<dbReference type="InterPro" id="IPR044135">
    <property type="entry name" value="Met-tRNA-FMT_C"/>
</dbReference>